<evidence type="ECO:0000313" key="1">
    <source>
        <dbReference type="EMBL" id="KAJ9553434.1"/>
    </source>
</evidence>
<organism evidence="1 2">
    <name type="scientific">Centaurea solstitialis</name>
    <name type="common">yellow star-thistle</name>
    <dbReference type="NCBI Taxonomy" id="347529"/>
    <lineage>
        <taxon>Eukaryota</taxon>
        <taxon>Viridiplantae</taxon>
        <taxon>Streptophyta</taxon>
        <taxon>Embryophyta</taxon>
        <taxon>Tracheophyta</taxon>
        <taxon>Spermatophyta</taxon>
        <taxon>Magnoliopsida</taxon>
        <taxon>eudicotyledons</taxon>
        <taxon>Gunneridae</taxon>
        <taxon>Pentapetalae</taxon>
        <taxon>asterids</taxon>
        <taxon>campanulids</taxon>
        <taxon>Asterales</taxon>
        <taxon>Asteraceae</taxon>
        <taxon>Carduoideae</taxon>
        <taxon>Cardueae</taxon>
        <taxon>Centaureinae</taxon>
        <taxon>Centaurea</taxon>
    </lineage>
</organism>
<reference evidence="1" key="1">
    <citation type="submission" date="2023-03" db="EMBL/GenBank/DDBJ databases">
        <title>Chromosome-scale reference genome and RAD-based genetic map of yellow starthistle (Centaurea solstitialis) reveal putative structural variation and QTLs associated with invader traits.</title>
        <authorList>
            <person name="Reatini B."/>
            <person name="Cang F.A."/>
            <person name="Jiang Q."/>
            <person name="Mckibben M.T.W."/>
            <person name="Barker M.S."/>
            <person name="Rieseberg L.H."/>
            <person name="Dlugosch K.M."/>
        </authorList>
    </citation>
    <scope>NUCLEOTIDE SEQUENCE</scope>
    <source>
        <strain evidence="1">CAN-66</strain>
        <tissue evidence="1">Leaf</tissue>
    </source>
</reference>
<dbReference type="Proteomes" id="UP001172457">
    <property type="component" value="Chromosome 4"/>
</dbReference>
<name>A0AA38T4L3_9ASTR</name>
<sequence length="217" mass="25049">MLLEERFKYANHECHIFQNSIRIASEILVLAISRWINWLSQASNSCKVTDVHLDRLFRKSENLITAELLKKDKDVKIQGSPRYLGIASNMFIERSRRRSLLLVNGNNQLCMDELRLLSLRLRNSVDEEEELISKEYGRMTSDRSHLDIRDSTPFTTIIIFDSPCRELAIRVFKASFEIKESMFLLTVALVIGNISSTSCDCSQLVAKRSDNKYILKA</sequence>
<proteinExistence type="predicted"/>
<accession>A0AA38T4L3</accession>
<dbReference type="EMBL" id="JARYMX010000004">
    <property type="protein sequence ID" value="KAJ9553434.1"/>
    <property type="molecule type" value="Genomic_DNA"/>
</dbReference>
<keyword evidence="2" id="KW-1185">Reference proteome</keyword>
<protein>
    <submittedName>
        <fullName evidence="1">Uncharacterized protein</fullName>
    </submittedName>
</protein>
<comment type="caution">
    <text evidence="1">The sequence shown here is derived from an EMBL/GenBank/DDBJ whole genome shotgun (WGS) entry which is preliminary data.</text>
</comment>
<dbReference type="AlphaFoldDB" id="A0AA38T4L3"/>
<evidence type="ECO:0000313" key="2">
    <source>
        <dbReference type="Proteomes" id="UP001172457"/>
    </source>
</evidence>
<gene>
    <name evidence="1" type="ORF">OSB04_017479</name>
</gene>